<name>A0ABV2DS35_9HYPH</name>
<protein>
    <recommendedName>
        <fullName evidence="3">Iron-sulfur cluster assembly accessory protein</fullName>
    </recommendedName>
</protein>
<sequence length="47" mass="4874">MIRLTENAVAAFKAAVSLAAEPVEGRRIMVEGGGCAGLKSGIWKASR</sequence>
<keyword evidence="2" id="KW-1185">Reference proteome</keyword>
<dbReference type="SUPFAM" id="SSF89360">
    <property type="entry name" value="HesB-like domain"/>
    <property type="match status" value="1"/>
</dbReference>
<proteinExistence type="predicted"/>
<dbReference type="EMBL" id="JBEWSZ010000013">
    <property type="protein sequence ID" value="MET2832831.1"/>
    <property type="molecule type" value="Genomic_DNA"/>
</dbReference>
<accession>A0ABV2DS35</accession>
<dbReference type="Proteomes" id="UP001548832">
    <property type="component" value="Unassembled WGS sequence"/>
</dbReference>
<dbReference type="RefSeq" id="WP_354465036.1">
    <property type="nucleotide sequence ID" value="NZ_JBEWSZ010000013.1"/>
</dbReference>
<comment type="caution">
    <text evidence="1">The sequence shown here is derived from an EMBL/GenBank/DDBJ whole genome shotgun (WGS) entry which is preliminary data.</text>
</comment>
<evidence type="ECO:0000313" key="1">
    <source>
        <dbReference type="EMBL" id="MET2832831.1"/>
    </source>
</evidence>
<reference evidence="1 2" key="1">
    <citation type="submission" date="2024-06" db="EMBL/GenBank/DDBJ databases">
        <authorList>
            <person name="Kim D.-U."/>
        </authorList>
    </citation>
    <scope>NUCLEOTIDE SEQUENCE [LARGE SCALE GENOMIC DNA]</scope>
    <source>
        <strain evidence="1 2">KACC15460</strain>
    </source>
</reference>
<organism evidence="1 2">
    <name type="scientific">Mesorhizobium shangrilense</name>
    <dbReference type="NCBI Taxonomy" id="460060"/>
    <lineage>
        <taxon>Bacteria</taxon>
        <taxon>Pseudomonadati</taxon>
        <taxon>Pseudomonadota</taxon>
        <taxon>Alphaproteobacteria</taxon>
        <taxon>Hyphomicrobiales</taxon>
        <taxon>Phyllobacteriaceae</taxon>
        <taxon>Mesorhizobium</taxon>
    </lineage>
</organism>
<dbReference type="InterPro" id="IPR035903">
    <property type="entry name" value="HesB-like_dom_sf"/>
</dbReference>
<evidence type="ECO:0000313" key="2">
    <source>
        <dbReference type="Proteomes" id="UP001548832"/>
    </source>
</evidence>
<gene>
    <name evidence="1" type="ORF">ABVQ20_38550</name>
</gene>
<evidence type="ECO:0008006" key="3">
    <source>
        <dbReference type="Google" id="ProtNLM"/>
    </source>
</evidence>